<proteinExistence type="predicted"/>
<keyword evidence="3" id="KW-1185">Reference proteome</keyword>
<sequence length="141" mass="16144">MPLWTIYHPPGAYTPQQKKQFSADITGFYTRYGNLPAFYVVTVFQEIDADSFLIGGEPTATSVRIKADHIAVHTKDPGIRVRTRQILTRILAPHTTERGLYCEFHIDETPRDLWMLDGIAPPPPESEAHQLWVEKNRPIPY</sequence>
<dbReference type="Gene3D" id="3.30.429.10">
    <property type="entry name" value="Macrophage Migration Inhibitory Factor"/>
    <property type="match status" value="1"/>
</dbReference>
<dbReference type="Proteomes" id="UP000653493">
    <property type="component" value="Unassembled WGS sequence"/>
</dbReference>
<protein>
    <recommendedName>
        <fullName evidence="1">Tautomerase cis-CaaD-like domain-containing protein</fullName>
    </recommendedName>
</protein>
<dbReference type="InterPro" id="IPR028116">
    <property type="entry name" value="Cis-CaaD-like"/>
</dbReference>
<evidence type="ECO:0000313" key="2">
    <source>
        <dbReference type="EMBL" id="GGS24766.1"/>
    </source>
</evidence>
<accession>A0A918LAL6</accession>
<evidence type="ECO:0000259" key="1">
    <source>
        <dbReference type="Pfam" id="PF14832"/>
    </source>
</evidence>
<feature type="domain" description="Tautomerase cis-CaaD-like" evidence="1">
    <location>
        <begin position="1"/>
        <end position="137"/>
    </location>
</feature>
<organism evidence="2 3">
    <name type="scientific">Streptomyces griseoviridis</name>
    <dbReference type="NCBI Taxonomy" id="45398"/>
    <lineage>
        <taxon>Bacteria</taxon>
        <taxon>Bacillati</taxon>
        <taxon>Actinomycetota</taxon>
        <taxon>Actinomycetes</taxon>
        <taxon>Kitasatosporales</taxon>
        <taxon>Streptomycetaceae</taxon>
        <taxon>Streptomyces</taxon>
    </lineage>
</organism>
<dbReference type="Pfam" id="PF14832">
    <property type="entry name" value="Tautomerase_3"/>
    <property type="match status" value="1"/>
</dbReference>
<dbReference type="InterPro" id="IPR014347">
    <property type="entry name" value="Tautomerase/MIF_sf"/>
</dbReference>
<comment type="caution">
    <text evidence="2">The sequence shown here is derived from an EMBL/GenBank/DDBJ whole genome shotgun (WGS) entry which is preliminary data.</text>
</comment>
<gene>
    <name evidence="2" type="ORF">GCM10010238_11140</name>
</gene>
<dbReference type="SUPFAM" id="SSF55331">
    <property type="entry name" value="Tautomerase/MIF"/>
    <property type="match status" value="1"/>
</dbReference>
<name>A0A918LAL6_STRGD</name>
<reference evidence="2" key="2">
    <citation type="submission" date="2020-09" db="EMBL/GenBank/DDBJ databases">
        <authorList>
            <person name="Sun Q."/>
            <person name="Ohkuma M."/>
        </authorList>
    </citation>
    <scope>NUCLEOTIDE SEQUENCE</scope>
    <source>
        <strain evidence="2">JCM 4234</strain>
    </source>
</reference>
<reference evidence="2" key="1">
    <citation type="journal article" date="2014" name="Int. J. Syst. Evol. Microbiol.">
        <title>Complete genome sequence of Corynebacterium casei LMG S-19264T (=DSM 44701T), isolated from a smear-ripened cheese.</title>
        <authorList>
            <consortium name="US DOE Joint Genome Institute (JGI-PGF)"/>
            <person name="Walter F."/>
            <person name="Albersmeier A."/>
            <person name="Kalinowski J."/>
            <person name="Ruckert C."/>
        </authorList>
    </citation>
    <scope>NUCLEOTIDE SEQUENCE</scope>
    <source>
        <strain evidence="2">JCM 4234</strain>
    </source>
</reference>
<dbReference type="AlphaFoldDB" id="A0A918LAL6"/>
<evidence type="ECO:0000313" key="3">
    <source>
        <dbReference type="Proteomes" id="UP000653493"/>
    </source>
</evidence>
<dbReference type="EMBL" id="BMSL01000002">
    <property type="protein sequence ID" value="GGS24766.1"/>
    <property type="molecule type" value="Genomic_DNA"/>
</dbReference>